<proteinExistence type="predicted"/>
<sequence length="197" mass="23693">MDEDISMANLKSIDTGVELTKESLEDLKNFISRIYLNDDLCESLNHLLESRFLFNCFMTNSYYEYHYKYDRTEMPEWLKEKMFYENRYRYQTAFVSAFKGIESFFRVNDFRKHEIEKLFNNIDYNDISFDTVYKRRFEIFSGETEEVRYGELLVHFLKLRNAVAAHHNKKPPVIITEDNICEIQNFLVELISKALTS</sequence>
<dbReference type="Proteomes" id="UP000005110">
    <property type="component" value="Chromosome"/>
</dbReference>
<reference evidence="1 2" key="1">
    <citation type="submission" date="2012-02" db="EMBL/GenBank/DDBJ databases">
        <title>Improved High-Quality Draft sequence of Thermoanaerobacter siderophilus SR4.</title>
        <authorList>
            <consortium name="US DOE Joint Genome Institute"/>
            <person name="Lucas S."/>
            <person name="Han J."/>
            <person name="Lapidus A."/>
            <person name="Cheng J.-F."/>
            <person name="Goodwin L."/>
            <person name="Pitluck S."/>
            <person name="Peters L."/>
            <person name="Detter J.C."/>
            <person name="Han C."/>
            <person name="Tapia R."/>
            <person name="Land M."/>
            <person name="Hauser L."/>
            <person name="Kyrpides N."/>
            <person name="Ivanova N."/>
            <person name="Pagani I."/>
            <person name="Hemme C."/>
            <person name="Woyke T."/>
        </authorList>
    </citation>
    <scope>NUCLEOTIDE SEQUENCE [LARGE SCALE GENOMIC DNA]</scope>
    <source>
        <strain evidence="1 2">SR4</strain>
    </source>
</reference>
<evidence type="ECO:0000313" key="1">
    <source>
        <dbReference type="EMBL" id="EIV99900.1"/>
    </source>
</evidence>
<dbReference type="AlphaFoldDB" id="I9KSV6"/>
<dbReference type="RefSeq" id="WP_006569634.1">
    <property type="nucleotide sequence ID" value="NZ_CM001486.1"/>
</dbReference>
<name>I9KSV6_9THEO</name>
<evidence type="ECO:0000313" key="2">
    <source>
        <dbReference type="Proteomes" id="UP000005110"/>
    </source>
</evidence>
<dbReference type="PATRIC" id="fig|880478.3.peg.2089"/>
<keyword evidence="2" id="KW-1185">Reference proteome</keyword>
<protein>
    <submittedName>
        <fullName evidence="1">Uncharacterized protein</fullName>
    </submittedName>
</protein>
<dbReference type="HOGENOM" id="CLU_1383615_0_0_9"/>
<gene>
    <name evidence="1" type="ORF">ThesiDRAFT1_0916</name>
</gene>
<organism evidence="1 2">
    <name type="scientific">Thermoanaerobacter siderophilus SR4</name>
    <dbReference type="NCBI Taxonomy" id="880478"/>
    <lineage>
        <taxon>Bacteria</taxon>
        <taxon>Bacillati</taxon>
        <taxon>Bacillota</taxon>
        <taxon>Clostridia</taxon>
        <taxon>Thermoanaerobacterales</taxon>
        <taxon>Thermoanaerobacteraceae</taxon>
        <taxon>Thermoanaerobacter</taxon>
    </lineage>
</organism>
<dbReference type="EMBL" id="CM001486">
    <property type="protein sequence ID" value="EIV99900.1"/>
    <property type="molecule type" value="Genomic_DNA"/>
</dbReference>
<accession>I9KSV6</accession>